<keyword evidence="1" id="KW-0472">Membrane</keyword>
<evidence type="ECO:0008006" key="4">
    <source>
        <dbReference type="Google" id="ProtNLM"/>
    </source>
</evidence>
<name>A0A8J3GB35_9BACT</name>
<dbReference type="Proteomes" id="UP000598271">
    <property type="component" value="Unassembled WGS sequence"/>
</dbReference>
<comment type="caution">
    <text evidence="2">The sequence shown here is derived from an EMBL/GenBank/DDBJ whole genome shotgun (WGS) entry which is preliminary data.</text>
</comment>
<accession>A0A8J3GB35</accession>
<gene>
    <name evidence="2" type="ORF">GCM10007390_36030</name>
</gene>
<reference evidence="2 3" key="1">
    <citation type="journal article" date="2014" name="Int. J. Syst. Evol. Microbiol.">
        <title>Complete genome sequence of Corynebacterium casei LMG S-19264T (=DSM 44701T), isolated from a smear-ripened cheese.</title>
        <authorList>
            <consortium name="US DOE Joint Genome Institute (JGI-PGF)"/>
            <person name="Walter F."/>
            <person name="Albersmeier A."/>
            <person name="Kalinowski J."/>
            <person name="Ruckert C."/>
        </authorList>
    </citation>
    <scope>NUCLEOTIDE SEQUENCE [LARGE SCALE GENOMIC DNA]</scope>
    <source>
        <strain evidence="2 3">KCTC 12866</strain>
    </source>
</reference>
<keyword evidence="1" id="KW-1133">Transmembrane helix</keyword>
<keyword evidence="3" id="KW-1185">Reference proteome</keyword>
<dbReference type="AlphaFoldDB" id="A0A8J3GB35"/>
<proteinExistence type="predicted"/>
<feature type="transmembrane region" description="Helical" evidence="1">
    <location>
        <begin position="35"/>
        <end position="57"/>
    </location>
</feature>
<evidence type="ECO:0000313" key="2">
    <source>
        <dbReference type="EMBL" id="GHB78526.1"/>
    </source>
</evidence>
<sequence length="155" mass="17738">MGRRQLAYASKEQKILLIRMKENSHGESYKNKKNWLEWTVFGGGLGLTVAIISYLVYKTATYNSGPPELYVKYYPEPGRYEPHRYHVILKNEGNETAESVTVEISLLKGKKVLEKAELSVDYCPKESSREGWVSFNNNPKLADTVVARVMSYEKP</sequence>
<evidence type="ECO:0000256" key="1">
    <source>
        <dbReference type="SAM" id="Phobius"/>
    </source>
</evidence>
<dbReference type="EMBL" id="BMXF01000003">
    <property type="protein sequence ID" value="GHB78526.1"/>
    <property type="molecule type" value="Genomic_DNA"/>
</dbReference>
<organism evidence="2 3">
    <name type="scientific">Persicitalea jodogahamensis</name>
    <dbReference type="NCBI Taxonomy" id="402147"/>
    <lineage>
        <taxon>Bacteria</taxon>
        <taxon>Pseudomonadati</taxon>
        <taxon>Bacteroidota</taxon>
        <taxon>Cytophagia</taxon>
        <taxon>Cytophagales</taxon>
        <taxon>Spirosomataceae</taxon>
        <taxon>Persicitalea</taxon>
    </lineage>
</organism>
<evidence type="ECO:0000313" key="3">
    <source>
        <dbReference type="Proteomes" id="UP000598271"/>
    </source>
</evidence>
<keyword evidence="1" id="KW-0812">Transmembrane</keyword>
<protein>
    <recommendedName>
        <fullName evidence="4">TIGR02588 family protein</fullName>
    </recommendedName>
</protein>